<dbReference type="Gene3D" id="3.30.450.370">
    <property type="match status" value="1"/>
</dbReference>
<name>X8BDF9_MYCXE</name>
<comment type="caution">
    <text evidence="2">The sequence shown here is derived from an EMBL/GenBank/DDBJ whole genome shotgun (WGS) entry which is preliminary data.</text>
</comment>
<evidence type="ECO:0000256" key="1">
    <source>
        <dbReference type="SAM" id="MobiDB-lite"/>
    </source>
</evidence>
<dbReference type="AlphaFoldDB" id="X8BDF9"/>
<sequence length="254" mass="27291">MVPPQSARVRRGARRHRGAVQLAVLQTELSGAGILEPLLCADGVTDVLVTAPDAVWVDDGNSLRRSEIRFADERRCAAWRSGWRWPPGAVSTTPSPVDGQLTGVGPAIRGAAACGATADRCRRHVPVVAGTAPATQDLAALTAARSRRRPPAARRHPGCRLAFLVSGAPARENDSAGSDVGCGVARRADRLRRRRRRAGTPAPASGQAGGALRQRRRRGRSDGAPTRAAGLRMRPDRIVVGEVRAPRWWICWRR</sequence>
<organism evidence="2">
    <name type="scientific">Mycobacterium xenopi 4042</name>
    <dbReference type="NCBI Taxonomy" id="1299334"/>
    <lineage>
        <taxon>Bacteria</taxon>
        <taxon>Bacillati</taxon>
        <taxon>Actinomycetota</taxon>
        <taxon>Actinomycetes</taxon>
        <taxon>Mycobacteriales</taxon>
        <taxon>Mycobacteriaceae</taxon>
        <taxon>Mycobacterium</taxon>
    </lineage>
</organism>
<evidence type="ECO:0000313" key="2">
    <source>
        <dbReference type="EMBL" id="EUA41516.1"/>
    </source>
</evidence>
<feature type="region of interest" description="Disordered" evidence="1">
    <location>
        <begin position="191"/>
        <end position="230"/>
    </location>
</feature>
<reference evidence="2" key="1">
    <citation type="submission" date="2014-01" db="EMBL/GenBank/DDBJ databases">
        <authorList>
            <person name="Brown-Elliot B."/>
            <person name="Wallace R."/>
            <person name="Lenaerts A."/>
            <person name="Ordway D."/>
            <person name="DeGroote M.A."/>
            <person name="Parker T."/>
            <person name="Sizemore C."/>
            <person name="Tallon L.J."/>
            <person name="Sadzewicz L.K."/>
            <person name="Sengamalay N."/>
            <person name="Fraser C.M."/>
            <person name="Hine E."/>
            <person name="Shefchek K.A."/>
            <person name="Das S.P."/>
            <person name="Tettelin H."/>
        </authorList>
    </citation>
    <scope>NUCLEOTIDE SEQUENCE [LARGE SCALE GENOMIC DNA]</scope>
    <source>
        <strain evidence="2">4042</strain>
    </source>
</reference>
<proteinExistence type="predicted"/>
<gene>
    <name evidence="2" type="ORF">I553_3773</name>
</gene>
<accession>X8BDF9</accession>
<dbReference type="EMBL" id="JAOB01000043">
    <property type="protein sequence ID" value="EUA41516.1"/>
    <property type="molecule type" value="Genomic_DNA"/>
</dbReference>
<protein>
    <submittedName>
        <fullName evidence="2">Type II/IV secretion system family protein</fullName>
    </submittedName>
</protein>